<feature type="region of interest" description="Disordered" evidence="2">
    <location>
        <begin position="607"/>
        <end position="647"/>
    </location>
</feature>
<keyword evidence="4" id="KW-1185">Reference proteome</keyword>
<dbReference type="PANTHER" id="PTHR11362:SF82">
    <property type="entry name" value="PHOSPHATIDYLETHANOLAMINE-BINDING PROTEIN 4"/>
    <property type="match status" value="1"/>
</dbReference>
<dbReference type="OrthoDB" id="2153661at2759"/>
<comment type="caution">
    <text evidence="3">The sequence shown here is derived from an EMBL/GenBank/DDBJ whole genome shotgun (WGS) entry which is preliminary data.</text>
</comment>
<accession>A0A8H5GBA9</accession>
<feature type="coiled-coil region" evidence="1">
    <location>
        <begin position="145"/>
        <end position="179"/>
    </location>
</feature>
<feature type="region of interest" description="Disordered" evidence="2">
    <location>
        <begin position="16"/>
        <end position="54"/>
    </location>
</feature>
<feature type="region of interest" description="Disordered" evidence="2">
    <location>
        <begin position="703"/>
        <end position="736"/>
    </location>
</feature>
<sequence length="736" mass="81002">MLSLRRLRLRQLQTVARSAASGSATSSNGVRNAVGARANSTSTSSSADNALNNGGADVLVTPSILKPRKDSALPGQPKPKGPDATASSSTPKEETPKPEKKPRPKKPTSNPNYYASRARDSSNKLPKKRLRGILRRVLPAYDEALKIINKDSRKIKQEINELEKKIGETVVEAKEKRGELERVVKEEGVKPGDCVRELRDTQVGEEGEVQEVVRTEVVNEKVYQAKKAFLEVDTRLEKLREKMSILEVQSEVNLPSVRWEVANAMGNIHKPVHRHLLEQRWREDGKLDLLMERIYQMNVVPDILPAIHPTIDLDVTINLPTSRLLRSRKRVFLTEPGRFVLPEQTLKPPTLFPHPYHTDTRLYTLLMIDPDVPNPNPENPGQGSFTTYLHWMKPNIPLSASNVSGLLGSLNGYHTNSESTVFTSKAIKGLNTHTRYIPPHPQKGSPYHRYTILLLLQPPKDPLGLGAEGRGYSRNVEWEAVERAKLKPEGTKDTKKKEGDISSLVTTSKFLPIPIVPDSERLGFDVRAFCKRWGLYIGSTRVSEKVRSSASGGPEIPGATTHSLGGRSIPRGAEFKDIRRNDGGSKGWGPQGRAVVDSAKGIRVPEYTEPLTKSSLGSGSGSGVGSSSASQSVTQAQTQVGSLRKDRPRYAGGAVHMFREVWDETVGGIYENWFGKQEPRYGLPPKYNPYKELKTKKRYVLQGKGQGLGGEGKGKAASTVAAGEPAPAPSVAEKEV</sequence>
<dbReference type="InterPro" id="IPR036610">
    <property type="entry name" value="PEBP-like_sf"/>
</dbReference>
<dbReference type="PANTHER" id="PTHR11362">
    <property type="entry name" value="PHOSPHATIDYLETHANOLAMINE-BINDING PROTEIN"/>
    <property type="match status" value="1"/>
</dbReference>
<dbReference type="Gene3D" id="3.90.280.10">
    <property type="entry name" value="PEBP-like"/>
    <property type="match status" value="1"/>
</dbReference>
<dbReference type="EMBL" id="JAACJM010000039">
    <property type="protein sequence ID" value="KAF5361691.1"/>
    <property type="molecule type" value="Genomic_DNA"/>
</dbReference>
<evidence type="ECO:0000256" key="2">
    <source>
        <dbReference type="SAM" id="MobiDB-lite"/>
    </source>
</evidence>
<feature type="compositionally biased region" description="Low complexity" evidence="2">
    <location>
        <begin position="625"/>
        <end position="642"/>
    </location>
</feature>
<name>A0A8H5GBA9_9AGAR</name>
<keyword evidence="1" id="KW-0175">Coiled coil</keyword>
<feature type="region of interest" description="Disordered" evidence="2">
    <location>
        <begin position="67"/>
        <end position="128"/>
    </location>
</feature>
<dbReference type="Pfam" id="PF01161">
    <property type="entry name" value="PBP"/>
    <property type="match status" value="1"/>
</dbReference>
<dbReference type="Proteomes" id="UP000559256">
    <property type="component" value="Unassembled WGS sequence"/>
</dbReference>
<evidence type="ECO:0008006" key="5">
    <source>
        <dbReference type="Google" id="ProtNLM"/>
    </source>
</evidence>
<reference evidence="3 4" key="1">
    <citation type="journal article" date="2020" name="ISME J.">
        <title>Uncovering the hidden diversity of litter-decomposition mechanisms in mushroom-forming fungi.</title>
        <authorList>
            <person name="Floudas D."/>
            <person name="Bentzer J."/>
            <person name="Ahren D."/>
            <person name="Johansson T."/>
            <person name="Persson P."/>
            <person name="Tunlid A."/>
        </authorList>
    </citation>
    <scope>NUCLEOTIDE SEQUENCE [LARGE SCALE GENOMIC DNA]</scope>
    <source>
        <strain evidence="3 4">CBS 291.85</strain>
    </source>
</reference>
<dbReference type="SUPFAM" id="SSF49777">
    <property type="entry name" value="PEBP-like"/>
    <property type="match status" value="1"/>
</dbReference>
<dbReference type="InterPro" id="IPR008914">
    <property type="entry name" value="PEBP"/>
</dbReference>
<feature type="compositionally biased region" description="Low complexity" evidence="2">
    <location>
        <begin position="16"/>
        <end position="27"/>
    </location>
</feature>
<gene>
    <name evidence="3" type="ORF">D9758_007327</name>
</gene>
<dbReference type="InterPro" id="IPR035810">
    <property type="entry name" value="PEBP_euk"/>
</dbReference>
<feature type="region of interest" description="Disordered" evidence="2">
    <location>
        <begin position="544"/>
        <end position="595"/>
    </location>
</feature>
<dbReference type="AlphaFoldDB" id="A0A8H5GBA9"/>
<feature type="compositionally biased region" description="Basic and acidic residues" evidence="2">
    <location>
        <begin position="91"/>
        <end position="101"/>
    </location>
</feature>
<proteinExistence type="predicted"/>
<evidence type="ECO:0000256" key="1">
    <source>
        <dbReference type="SAM" id="Coils"/>
    </source>
</evidence>
<evidence type="ECO:0000313" key="3">
    <source>
        <dbReference type="EMBL" id="KAF5361691.1"/>
    </source>
</evidence>
<evidence type="ECO:0000313" key="4">
    <source>
        <dbReference type="Proteomes" id="UP000559256"/>
    </source>
</evidence>
<organism evidence="3 4">
    <name type="scientific">Tetrapyrgos nigripes</name>
    <dbReference type="NCBI Taxonomy" id="182062"/>
    <lineage>
        <taxon>Eukaryota</taxon>
        <taxon>Fungi</taxon>
        <taxon>Dikarya</taxon>
        <taxon>Basidiomycota</taxon>
        <taxon>Agaricomycotina</taxon>
        <taxon>Agaricomycetes</taxon>
        <taxon>Agaricomycetidae</taxon>
        <taxon>Agaricales</taxon>
        <taxon>Marasmiineae</taxon>
        <taxon>Marasmiaceae</taxon>
        <taxon>Tetrapyrgos</taxon>
    </lineage>
</organism>
<protein>
    <recommendedName>
        <fullName evidence="5">PEBP-like protein</fullName>
    </recommendedName>
</protein>
<feature type="compositionally biased region" description="Low complexity" evidence="2">
    <location>
        <begin position="36"/>
        <end position="53"/>
    </location>
</feature>
<feature type="compositionally biased region" description="Basic and acidic residues" evidence="2">
    <location>
        <begin position="573"/>
        <end position="583"/>
    </location>
</feature>
<dbReference type="CDD" id="cd00866">
    <property type="entry name" value="PEBP_euk"/>
    <property type="match status" value="1"/>
</dbReference>
<dbReference type="Gene3D" id="1.20.58.1180">
    <property type="match status" value="1"/>
</dbReference>